<reference evidence="1 2" key="1">
    <citation type="submission" date="2015-04" db="EMBL/GenBank/DDBJ databases">
        <title>Lasius niger genome sequencing.</title>
        <authorList>
            <person name="Konorov E.A."/>
            <person name="Nikitin M.A."/>
            <person name="Kirill M.V."/>
            <person name="Chang P."/>
        </authorList>
    </citation>
    <scope>NUCLEOTIDE SEQUENCE [LARGE SCALE GENOMIC DNA]</scope>
    <source>
        <tissue evidence="1">Whole</tissue>
    </source>
</reference>
<protein>
    <submittedName>
        <fullName evidence="1">Retrovirus-related pol polyprotein from transposon tnt 1-94</fullName>
    </submittedName>
</protein>
<dbReference type="AlphaFoldDB" id="A0A0J7N904"/>
<dbReference type="PaxDb" id="67767-A0A0J7N904"/>
<proteinExistence type="predicted"/>
<dbReference type="STRING" id="67767.A0A0J7N904"/>
<evidence type="ECO:0000313" key="2">
    <source>
        <dbReference type="Proteomes" id="UP000036403"/>
    </source>
</evidence>
<organism evidence="1 2">
    <name type="scientific">Lasius niger</name>
    <name type="common">Black garden ant</name>
    <dbReference type="NCBI Taxonomy" id="67767"/>
    <lineage>
        <taxon>Eukaryota</taxon>
        <taxon>Metazoa</taxon>
        <taxon>Ecdysozoa</taxon>
        <taxon>Arthropoda</taxon>
        <taxon>Hexapoda</taxon>
        <taxon>Insecta</taxon>
        <taxon>Pterygota</taxon>
        <taxon>Neoptera</taxon>
        <taxon>Endopterygota</taxon>
        <taxon>Hymenoptera</taxon>
        <taxon>Apocrita</taxon>
        <taxon>Aculeata</taxon>
        <taxon>Formicoidea</taxon>
        <taxon>Formicidae</taxon>
        <taxon>Formicinae</taxon>
        <taxon>Lasius</taxon>
        <taxon>Lasius</taxon>
    </lineage>
</organism>
<accession>A0A0J7N904</accession>
<sequence>MEPKSSEEIREMSKIPYREAIGSLLYASQGTRPDISFAVNSLSRYMQNPGKEHWSAVKRIFRYLRGTSGAKLEFSREPTGGFGECFGYCDADWANDTDTRHSITGSIFMFQGGPVVWQSKKQGS</sequence>
<dbReference type="PANTHER" id="PTHR11439">
    <property type="entry name" value="GAG-POL-RELATED RETROTRANSPOSON"/>
    <property type="match status" value="1"/>
</dbReference>
<gene>
    <name evidence="1" type="ORF">RF55_11272</name>
</gene>
<name>A0A0J7N904_LASNI</name>
<dbReference type="EMBL" id="LBMM01008124">
    <property type="protein sequence ID" value="KMQ89125.1"/>
    <property type="molecule type" value="Genomic_DNA"/>
</dbReference>
<dbReference type="Proteomes" id="UP000036403">
    <property type="component" value="Unassembled WGS sequence"/>
</dbReference>
<evidence type="ECO:0000313" key="1">
    <source>
        <dbReference type="EMBL" id="KMQ89125.1"/>
    </source>
</evidence>
<keyword evidence="2" id="KW-1185">Reference proteome</keyword>
<dbReference type="OrthoDB" id="8188638at2759"/>
<comment type="caution">
    <text evidence="1">The sequence shown here is derived from an EMBL/GenBank/DDBJ whole genome shotgun (WGS) entry which is preliminary data.</text>
</comment>